<dbReference type="Gene3D" id="3.30.70.120">
    <property type="match status" value="1"/>
</dbReference>
<dbReference type="SMART" id="SM00938">
    <property type="entry name" value="P-II"/>
    <property type="match status" value="1"/>
</dbReference>
<reference evidence="1 2" key="1">
    <citation type="submission" date="2020-08" db="EMBL/GenBank/DDBJ databases">
        <title>Genome public.</title>
        <authorList>
            <person name="Liu C."/>
            <person name="Sun Q."/>
        </authorList>
    </citation>
    <scope>NUCLEOTIDE SEQUENCE [LARGE SCALE GENOMIC DNA]</scope>
    <source>
        <strain evidence="1 2">NSJ-46</strain>
    </source>
</reference>
<evidence type="ECO:0000313" key="1">
    <source>
        <dbReference type="EMBL" id="MBC8573022.1"/>
    </source>
</evidence>
<dbReference type="InterPro" id="IPR002187">
    <property type="entry name" value="N-reg_PII"/>
</dbReference>
<evidence type="ECO:0000313" key="2">
    <source>
        <dbReference type="Proteomes" id="UP000657421"/>
    </source>
</evidence>
<dbReference type="Pfam" id="PF00543">
    <property type="entry name" value="P-II"/>
    <property type="match status" value="1"/>
</dbReference>
<proteinExistence type="predicted"/>
<dbReference type="Proteomes" id="UP000657421">
    <property type="component" value="Unassembled WGS sequence"/>
</dbReference>
<sequence length="226" mass="24429">MSRVSMLITISSRKKISEFVNFYETWQVKAGTISLGRGTAASEVLDYLGLEDEEKGVFFSLVTDAVWQKLQKGLQKELQIDIPGTGIAFTVPLSSIGGKRTLAFFLDGQEFEKEEEAEMTDAKHELIIAIANYGYTTKVMEAARSGGATGGTVLHGKGVGMKRAEQFLGVSLVSEKEVILIVSKKEEKNAIMNAIMEKTGIGTKAGAIVFSLPVTGAAGLRLLEEM</sequence>
<protein>
    <submittedName>
        <fullName evidence="1">P-II family nitrogen regulator</fullName>
    </submittedName>
</protein>
<dbReference type="EMBL" id="JACRSZ010000007">
    <property type="protein sequence ID" value="MBC8573022.1"/>
    <property type="molecule type" value="Genomic_DNA"/>
</dbReference>
<comment type="caution">
    <text evidence="1">The sequence shown here is derived from an EMBL/GenBank/DDBJ whole genome shotgun (WGS) entry which is preliminary data.</text>
</comment>
<gene>
    <name evidence="1" type="ORF">H8716_08000</name>
</gene>
<organism evidence="1 2">
    <name type="scientific">Jingyaoa shaoxingensis</name>
    <dbReference type="NCBI Taxonomy" id="2763671"/>
    <lineage>
        <taxon>Bacteria</taxon>
        <taxon>Bacillati</taxon>
        <taxon>Bacillota</taxon>
        <taxon>Clostridia</taxon>
        <taxon>Lachnospirales</taxon>
        <taxon>Lachnospiraceae</taxon>
        <taxon>Jingyaoa</taxon>
    </lineage>
</organism>
<dbReference type="RefSeq" id="WP_249308052.1">
    <property type="nucleotide sequence ID" value="NZ_JACRSZ010000007.1"/>
</dbReference>
<dbReference type="InterPro" id="IPR015867">
    <property type="entry name" value="N-reg_PII/ATP_PRibTrfase_C"/>
</dbReference>
<accession>A0ABR7N9E6</accession>
<dbReference type="SUPFAM" id="SSF54913">
    <property type="entry name" value="GlnB-like"/>
    <property type="match status" value="2"/>
</dbReference>
<dbReference type="InterPro" id="IPR011322">
    <property type="entry name" value="N-reg_PII-like_a/b"/>
</dbReference>
<name>A0ABR7N9E6_9FIRM</name>
<dbReference type="PROSITE" id="PS51343">
    <property type="entry name" value="PII_GLNB_DOM"/>
    <property type="match status" value="1"/>
</dbReference>
<keyword evidence="2" id="KW-1185">Reference proteome</keyword>